<dbReference type="InterPro" id="IPR000719">
    <property type="entry name" value="Prot_kinase_dom"/>
</dbReference>
<dbReference type="SUPFAM" id="SSF56112">
    <property type="entry name" value="Protein kinase-like (PK-like)"/>
    <property type="match status" value="1"/>
</dbReference>
<sequence length="706" mass="75245">MRPLGTGDPIRLGPYRLLGVLGEGGMGRVYVGQDRAGTVAAVKVLRPELAHETGLAQRFVREALAARAVRSSGVAAVLGAQTEGGRPWIASEFLAGPTLDQIVDRYGPLEDAKLRALASSVARTLRDIHAAGFVHRDLKPANIVLTSAGPRVIDFGIARPEHGLTLTTTGQIPVTPGYGAPEQVLGHRVTAAADVFSLGAVLVYAATGHRAFEGAHVAAVQYEVVHGDPRWQGLSPEQHALIAPCLAKEAAQRPGPEQIAAAFAPPRRAGAVWKHGPVGDAIKEREREVRSLTAPLLPTTETGSGPSRRGLLTGIAAGGAVLAAGGAGAGWWLLRDAGSRGRDPLFTYPPAVKTPEARLLSADAGDYIIGGSPKPLWEATDATSVKSPAPLPVRDVVIVGHPVTGVAALNVVDGKRRWSAPAMQMTCRYLSLSDRLLVAADDHGTVHTFVPSTGEPRWKVRADAAELLTADAHAVYLVTKDHRLRAVNRSDARIRWTARVPDDFRGKILPRAAADQGRLVVATTTGHAMAVNTKNGRVEWTARDLAKDRYLVPAAHDGVVFLNGKTLSARRISDGKQLWAHTKRAYYDHSIEEWSWPSVHGEMVYSCACDGDGYAQPYGFDSGGEQLWEAGLALSAGDYPILQQGNGVWLMDGGGYPRVETTDKTNRATATWTYDLHDDAEDIAFAASGNRVFVASGSTLYALPVF</sequence>
<feature type="domain" description="Protein kinase" evidence="6">
    <location>
        <begin position="15"/>
        <end position="264"/>
    </location>
</feature>
<comment type="caution">
    <text evidence="7">The sequence shown here is derived from an EMBL/GenBank/DDBJ whole genome shotgun (WGS) entry which is preliminary data.</text>
</comment>
<dbReference type="InterPro" id="IPR011047">
    <property type="entry name" value="Quinoprotein_ADH-like_sf"/>
</dbReference>
<name>A0A918MX56_9ACTN</name>
<dbReference type="EMBL" id="BMUE01000027">
    <property type="protein sequence ID" value="GGW81417.1"/>
    <property type="molecule type" value="Genomic_DNA"/>
</dbReference>
<dbReference type="InterPro" id="IPR002372">
    <property type="entry name" value="PQQ_rpt_dom"/>
</dbReference>
<dbReference type="InterPro" id="IPR008271">
    <property type="entry name" value="Ser/Thr_kinase_AS"/>
</dbReference>
<dbReference type="Gene3D" id="1.10.510.10">
    <property type="entry name" value="Transferase(Phosphotransferase) domain 1"/>
    <property type="match status" value="1"/>
</dbReference>
<dbReference type="SMART" id="SM00564">
    <property type="entry name" value="PQQ"/>
    <property type="match status" value="4"/>
</dbReference>
<dbReference type="GO" id="GO:0004674">
    <property type="term" value="F:protein serine/threonine kinase activity"/>
    <property type="evidence" value="ECO:0007669"/>
    <property type="project" value="TreeGrafter"/>
</dbReference>
<keyword evidence="8" id="KW-1185">Reference proteome</keyword>
<dbReference type="SUPFAM" id="SSF50998">
    <property type="entry name" value="Quinoprotein alcohol dehydrogenase-like"/>
    <property type="match status" value="1"/>
</dbReference>
<accession>A0A918MX56</accession>
<dbReference type="AlphaFoldDB" id="A0A918MX56"/>
<feature type="binding site" evidence="5">
    <location>
        <position position="43"/>
    </location>
    <ligand>
        <name>ATP</name>
        <dbReference type="ChEBI" id="CHEBI:30616"/>
    </ligand>
</feature>
<protein>
    <recommendedName>
        <fullName evidence="6">Protein kinase domain-containing protein</fullName>
    </recommendedName>
</protein>
<gene>
    <name evidence="7" type="ORF">GCM10010503_68470</name>
</gene>
<dbReference type="PROSITE" id="PS00108">
    <property type="entry name" value="PROTEIN_KINASE_ST"/>
    <property type="match status" value="1"/>
</dbReference>
<dbReference type="Proteomes" id="UP000620224">
    <property type="component" value="Unassembled WGS sequence"/>
</dbReference>
<dbReference type="GO" id="GO:0005524">
    <property type="term" value="F:ATP binding"/>
    <property type="evidence" value="ECO:0007669"/>
    <property type="project" value="UniProtKB-UniRule"/>
</dbReference>
<dbReference type="Gene3D" id="2.130.10.10">
    <property type="entry name" value="YVTN repeat-like/Quinoprotein amine dehydrogenase"/>
    <property type="match status" value="2"/>
</dbReference>
<keyword evidence="4 5" id="KW-0067">ATP-binding</keyword>
<keyword evidence="1" id="KW-0808">Transferase</keyword>
<dbReference type="CDD" id="cd14014">
    <property type="entry name" value="STKc_PknB_like"/>
    <property type="match status" value="1"/>
</dbReference>
<dbReference type="Gene3D" id="3.30.200.20">
    <property type="entry name" value="Phosphorylase Kinase, domain 1"/>
    <property type="match status" value="1"/>
</dbReference>
<dbReference type="InterPro" id="IPR011009">
    <property type="entry name" value="Kinase-like_dom_sf"/>
</dbReference>
<keyword evidence="3" id="KW-0418">Kinase</keyword>
<proteinExistence type="predicted"/>
<organism evidence="7 8">
    <name type="scientific">Streptomyces lucensis JCM 4490</name>
    <dbReference type="NCBI Taxonomy" id="1306176"/>
    <lineage>
        <taxon>Bacteria</taxon>
        <taxon>Bacillati</taxon>
        <taxon>Actinomycetota</taxon>
        <taxon>Actinomycetes</taxon>
        <taxon>Kitasatosporales</taxon>
        <taxon>Streptomycetaceae</taxon>
        <taxon>Streptomyces</taxon>
    </lineage>
</organism>
<dbReference type="PROSITE" id="PS50011">
    <property type="entry name" value="PROTEIN_KINASE_DOM"/>
    <property type="match status" value="1"/>
</dbReference>
<evidence type="ECO:0000256" key="4">
    <source>
        <dbReference type="ARBA" id="ARBA00022840"/>
    </source>
</evidence>
<reference evidence="7" key="1">
    <citation type="journal article" date="2014" name="Int. J. Syst. Evol. Microbiol.">
        <title>Complete genome sequence of Corynebacterium casei LMG S-19264T (=DSM 44701T), isolated from a smear-ripened cheese.</title>
        <authorList>
            <consortium name="US DOE Joint Genome Institute (JGI-PGF)"/>
            <person name="Walter F."/>
            <person name="Albersmeier A."/>
            <person name="Kalinowski J."/>
            <person name="Ruckert C."/>
        </authorList>
    </citation>
    <scope>NUCLEOTIDE SEQUENCE</scope>
    <source>
        <strain evidence="7">JCM 4490</strain>
    </source>
</reference>
<evidence type="ECO:0000256" key="2">
    <source>
        <dbReference type="ARBA" id="ARBA00022741"/>
    </source>
</evidence>
<reference evidence="7" key="2">
    <citation type="submission" date="2020-09" db="EMBL/GenBank/DDBJ databases">
        <authorList>
            <person name="Sun Q."/>
            <person name="Ohkuma M."/>
        </authorList>
    </citation>
    <scope>NUCLEOTIDE SEQUENCE</scope>
    <source>
        <strain evidence="7">JCM 4490</strain>
    </source>
</reference>
<dbReference type="SMART" id="SM00220">
    <property type="entry name" value="S_TKc"/>
    <property type="match status" value="1"/>
</dbReference>
<dbReference type="InterPro" id="IPR015943">
    <property type="entry name" value="WD40/YVTN_repeat-like_dom_sf"/>
</dbReference>
<evidence type="ECO:0000256" key="5">
    <source>
        <dbReference type="PROSITE-ProRule" id="PRU10141"/>
    </source>
</evidence>
<dbReference type="PANTHER" id="PTHR43289">
    <property type="entry name" value="MITOGEN-ACTIVATED PROTEIN KINASE KINASE KINASE 20-RELATED"/>
    <property type="match status" value="1"/>
</dbReference>
<evidence type="ECO:0000313" key="8">
    <source>
        <dbReference type="Proteomes" id="UP000620224"/>
    </source>
</evidence>
<keyword evidence="2 5" id="KW-0547">Nucleotide-binding</keyword>
<dbReference type="InterPro" id="IPR017441">
    <property type="entry name" value="Protein_kinase_ATP_BS"/>
</dbReference>
<dbReference type="PROSITE" id="PS00107">
    <property type="entry name" value="PROTEIN_KINASE_ATP"/>
    <property type="match status" value="1"/>
</dbReference>
<dbReference type="InterPro" id="IPR018391">
    <property type="entry name" value="PQQ_b-propeller_rpt"/>
</dbReference>
<evidence type="ECO:0000313" key="7">
    <source>
        <dbReference type="EMBL" id="GGW81417.1"/>
    </source>
</evidence>
<dbReference type="Pfam" id="PF00069">
    <property type="entry name" value="Pkinase"/>
    <property type="match status" value="1"/>
</dbReference>
<dbReference type="Pfam" id="PF13360">
    <property type="entry name" value="PQQ_2"/>
    <property type="match status" value="1"/>
</dbReference>
<evidence type="ECO:0000256" key="1">
    <source>
        <dbReference type="ARBA" id="ARBA00022679"/>
    </source>
</evidence>
<evidence type="ECO:0000259" key="6">
    <source>
        <dbReference type="PROSITE" id="PS50011"/>
    </source>
</evidence>
<dbReference type="PANTHER" id="PTHR43289:SF34">
    <property type="entry name" value="SERINE_THREONINE-PROTEIN KINASE YBDM-RELATED"/>
    <property type="match status" value="1"/>
</dbReference>
<evidence type="ECO:0000256" key="3">
    <source>
        <dbReference type="ARBA" id="ARBA00022777"/>
    </source>
</evidence>
<dbReference type="RefSeq" id="WP_190019300.1">
    <property type="nucleotide sequence ID" value="NZ_BMUE01000027.1"/>
</dbReference>